<sequence length="96" mass="10862">MKTLGKIGILIALAGSLLTSCAGDYYVTSRPAEPYYVRPASPYAGAVWVDGEWVWTGGRYNYVGGHWARPRAGRTWVRGTWVHGNRGYAWHRGYWR</sequence>
<dbReference type="Proteomes" id="UP001597557">
    <property type="component" value="Unassembled WGS sequence"/>
</dbReference>
<reference evidence="3" key="1">
    <citation type="journal article" date="2019" name="Int. J. Syst. Evol. Microbiol.">
        <title>The Global Catalogue of Microorganisms (GCM) 10K type strain sequencing project: providing services to taxonomists for standard genome sequencing and annotation.</title>
        <authorList>
            <consortium name="The Broad Institute Genomics Platform"/>
            <consortium name="The Broad Institute Genome Sequencing Center for Infectious Disease"/>
            <person name="Wu L."/>
            <person name="Ma J."/>
        </authorList>
    </citation>
    <scope>NUCLEOTIDE SEQUENCE [LARGE SCALE GENOMIC DNA]</scope>
    <source>
        <strain evidence="3">KCTC 22437</strain>
    </source>
</reference>
<proteinExistence type="predicted"/>
<keyword evidence="1" id="KW-0732">Signal</keyword>
<dbReference type="PROSITE" id="PS51257">
    <property type="entry name" value="PROKAR_LIPOPROTEIN"/>
    <property type="match status" value="1"/>
</dbReference>
<organism evidence="2 3">
    <name type="scientific">Mucilaginibacter ximonensis</name>
    <dbReference type="NCBI Taxonomy" id="538021"/>
    <lineage>
        <taxon>Bacteria</taxon>
        <taxon>Pseudomonadati</taxon>
        <taxon>Bacteroidota</taxon>
        <taxon>Sphingobacteriia</taxon>
        <taxon>Sphingobacteriales</taxon>
        <taxon>Sphingobacteriaceae</taxon>
        <taxon>Mucilaginibacter</taxon>
    </lineage>
</organism>
<feature type="chain" id="PRO_5046991710" description="YXWGXW repeat-containing protein" evidence="1">
    <location>
        <begin position="23"/>
        <end position="96"/>
    </location>
</feature>
<evidence type="ECO:0000256" key="1">
    <source>
        <dbReference type="SAM" id="SignalP"/>
    </source>
</evidence>
<keyword evidence="3" id="KW-1185">Reference proteome</keyword>
<evidence type="ECO:0000313" key="3">
    <source>
        <dbReference type="Proteomes" id="UP001597557"/>
    </source>
</evidence>
<accession>A0ABW5Y839</accession>
<feature type="signal peptide" evidence="1">
    <location>
        <begin position="1"/>
        <end position="22"/>
    </location>
</feature>
<comment type="caution">
    <text evidence="2">The sequence shown here is derived from an EMBL/GenBank/DDBJ whole genome shotgun (WGS) entry which is preliminary data.</text>
</comment>
<dbReference type="RefSeq" id="WP_377182301.1">
    <property type="nucleotide sequence ID" value="NZ_JBHUPD010000001.1"/>
</dbReference>
<dbReference type="EMBL" id="JBHUPD010000001">
    <property type="protein sequence ID" value="MFD2871528.1"/>
    <property type="molecule type" value="Genomic_DNA"/>
</dbReference>
<evidence type="ECO:0000313" key="2">
    <source>
        <dbReference type="EMBL" id="MFD2871528.1"/>
    </source>
</evidence>
<gene>
    <name evidence="2" type="ORF">ACFS5N_03540</name>
</gene>
<protein>
    <recommendedName>
        <fullName evidence="4">YXWGXW repeat-containing protein</fullName>
    </recommendedName>
</protein>
<name>A0ABW5Y839_9SPHI</name>
<evidence type="ECO:0008006" key="4">
    <source>
        <dbReference type="Google" id="ProtNLM"/>
    </source>
</evidence>